<dbReference type="EMBL" id="BJYL01000015">
    <property type="protein sequence ID" value="GEN82771.1"/>
    <property type="molecule type" value="Genomic_DNA"/>
</dbReference>
<organism evidence="1 2">
    <name type="scientific">Sporosarcina luteola</name>
    <dbReference type="NCBI Taxonomy" id="582850"/>
    <lineage>
        <taxon>Bacteria</taxon>
        <taxon>Bacillati</taxon>
        <taxon>Bacillota</taxon>
        <taxon>Bacilli</taxon>
        <taxon>Bacillales</taxon>
        <taxon>Caryophanaceae</taxon>
        <taxon>Sporosarcina</taxon>
    </lineage>
</organism>
<keyword evidence="2" id="KW-1185">Reference proteome</keyword>
<accession>A0A511Z5P6</accession>
<evidence type="ECO:0000313" key="2">
    <source>
        <dbReference type="Proteomes" id="UP000321901"/>
    </source>
</evidence>
<proteinExistence type="predicted"/>
<sequence length="54" mass="6422">MILISVAYFLLMGERWTKHFGVMFGKIDIRMEDDYGNSRIERCDRRIYAQTCTA</sequence>
<name>A0A511Z5P6_9BACL</name>
<reference evidence="1 2" key="1">
    <citation type="submission" date="2019-07" db="EMBL/GenBank/DDBJ databases">
        <title>Whole genome shotgun sequence of Sporosarcina luteola NBRC 105378.</title>
        <authorList>
            <person name="Hosoyama A."/>
            <person name="Uohara A."/>
            <person name="Ohji S."/>
            <person name="Ichikawa N."/>
        </authorList>
    </citation>
    <scope>NUCLEOTIDE SEQUENCE [LARGE SCALE GENOMIC DNA]</scope>
    <source>
        <strain evidence="1 2">NBRC 105378</strain>
    </source>
</reference>
<comment type="caution">
    <text evidence="1">The sequence shown here is derived from an EMBL/GenBank/DDBJ whole genome shotgun (WGS) entry which is preliminary data.</text>
</comment>
<evidence type="ECO:0000313" key="1">
    <source>
        <dbReference type="EMBL" id="GEN82771.1"/>
    </source>
</evidence>
<gene>
    <name evidence="1" type="ORF">SLU01_10830</name>
</gene>
<dbReference type="Proteomes" id="UP000321901">
    <property type="component" value="Unassembled WGS sequence"/>
</dbReference>
<protein>
    <submittedName>
        <fullName evidence="1">Uncharacterized protein</fullName>
    </submittedName>
</protein>
<dbReference type="AlphaFoldDB" id="A0A511Z5P6"/>